<dbReference type="Gene3D" id="3.90.215.10">
    <property type="entry name" value="Gamma Fibrinogen, chain A, domain 1"/>
    <property type="match status" value="2"/>
</dbReference>
<feature type="domain" description="Apple" evidence="4">
    <location>
        <begin position="265"/>
        <end position="348"/>
    </location>
</feature>
<dbReference type="InterPro" id="IPR014716">
    <property type="entry name" value="Fibrinogen_a/b/g_C_1"/>
</dbReference>
<evidence type="ECO:0000313" key="6">
    <source>
        <dbReference type="EMBL" id="KAK2557177.1"/>
    </source>
</evidence>
<dbReference type="PROSITE" id="PS50948">
    <property type="entry name" value="PAN"/>
    <property type="match status" value="2"/>
</dbReference>
<keyword evidence="3" id="KW-1015">Disulfide bond</keyword>
<evidence type="ECO:0000256" key="2">
    <source>
        <dbReference type="ARBA" id="ARBA00022525"/>
    </source>
</evidence>
<feature type="domain" description="Apple" evidence="4">
    <location>
        <begin position="1"/>
        <end position="76"/>
    </location>
</feature>
<feature type="domain" description="Fibrinogen C-terminal" evidence="5">
    <location>
        <begin position="82"/>
        <end position="250"/>
    </location>
</feature>
<reference evidence="6" key="1">
    <citation type="journal article" date="2023" name="G3 (Bethesda)">
        <title>Whole genome assembly and annotation of the endangered Caribbean coral Acropora cervicornis.</title>
        <authorList>
            <person name="Selwyn J.D."/>
            <person name="Vollmer S.V."/>
        </authorList>
    </citation>
    <scope>NUCLEOTIDE SEQUENCE</scope>
    <source>
        <strain evidence="6">K2</strain>
    </source>
</reference>
<evidence type="ECO:0000256" key="1">
    <source>
        <dbReference type="ARBA" id="ARBA00004613"/>
    </source>
</evidence>
<dbReference type="SUPFAM" id="SSF56496">
    <property type="entry name" value="Fibrinogen C-terminal domain-like"/>
    <property type="match status" value="2"/>
</dbReference>
<dbReference type="InterPro" id="IPR037579">
    <property type="entry name" value="FIB_ANG-like"/>
</dbReference>
<dbReference type="Pfam" id="PF00024">
    <property type="entry name" value="PAN_1"/>
    <property type="match status" value="2"/>
</dbReference>
<dbReference type="InterPro" id="IPR036056">
    <property type="entry name" value="Fibrinogen-like_C"/>
</dbReference>
<dbReference type="NCBIfam" id="NF040941">
    <property type="entry name" value="GGGWT_bact"/>
    <property type="match status" value="2"/>
</dbReference>
<dbReference type="AlphaFoldDB" id="A0AAD9V119"/>
<dbReference type="GO" id="GO:0005201">
    <property type="term" value="F:extracellular matrix structural constituent"/>
    <property type="evidence" value="ECO:0007669"/>
    <property type="project" value="TreeGrafter"/>
</dbReference>
<dbReference type="InterPro" id="IPR003609">
    <property type="entry name" value="Pan_app"/>
</dbReference>
<dbReference type="Pfam" id="PF00147">
    <property type="entry name" value="Fibrinogen_C"/>
    <property type="match status" value="2"/>
</dbReference>
<dbReference type="GO" id="GO:0005577">
    <property type="term" value="C:fibrinogen complex"/>
    <property type="evidence" value="ECO:0007669"/>
    <property type="project" value="TreeGrafter"/>
</dbReference>
<keyword evidence="7" id="KW-1185">Reference proteome</keyword>
<dbReference type="CDD" id="cd00087">
    <property type="entry name" value="FReD"/>
    <property type="match status" value="1"/>
</dbReference>
<dbReference type="PANTHER" id="PTHR47221:SF7">
    <property type="entry name" value="FIBRINOGEN BETA CHAIN"/>
    <property type="match status" value="1"/>
</dbReference>
<dbReference type="Proteomes" id="UP001249851">
    <property type="component" value="Unassembled WGS sequence"/>
</dbReference>
<accession>A0AAD9V119</accession>
<dbReference type="SMART" id="SM00473">
    <property type="entry name" value="PAN_AP"/>
    <property type="match status" value="2"/>
</dbReference>
<evidence type="ECO:0000259" key="5">
    <source>
        <dbReference type="PROSITE" id="PS51406"/>
    </source>
</evidence>
<keyword evidence="2" id="KW-0964">Secreted</keyword>
<dbReference type="GO" id="GO:0034116">
    <property type="term" value="P:positive regulation of heterotypic cell-cell adhesion"/>
    <property type="evidence" value="ECO:0007669"/>
    <property type="project" value="TreeGrafter"/>
</dbReference>
<evidence type="ECO:0000259" key="4">
    <source>
        <dbReference type="PROSITE" id="PS50948"/>
    </source>
</evidence>
<name>A0AAD9V119_ACRCE</name>
<protein>
    <submittedName>
        <fullName evidence="6">Angiopoietin-related protein 7</fullName>
    </submittedName>
</protein>
<dbReference type="SMART" id="SM00186">
    <property type="entry name" value="FBG"/>
    <property type="match status" value="2"/>
</dbReference>
<organism evidence="6 7">
    <name type="scientific">Acropora cervicornis</name>
    <name type="common">Staghorn coral</name>
    <dbReference type="NCBI Taxonomy" id="6130"/>
    <lineage>
        <taxon>Eukaryota</taxon>
        <taxon>Metazoa</taxon>
        <taxon>Cnidaria</taxon>
        <taxon>Anthozoa</taxon>
        <taxon>Hexacorallia</taxon>
        <taxon>Scleractinia</taxon>
        <taxon>Astrocoeniina</taxon>
        <taxon>Acroporidae</taxon>
        <taxon>Acropora</taxon>
    </lineage>
</organism>
<feature type="non-terminal residue" evidence="6">
    <location>
        <position position="1"/>
    </location>
</feature>
<dbReference type="GO" id="GO:0030674">
    <property type="term" value="F:protein-macromolecule adaptor activity"/>
    <property type="evidence" value="ECO:0007669"/>
    <property type="project" value="TreeGrafter"/>
</dbReference>
<sequence>CFVSDHAVVGHVISARDVDNAVECGWECLRDKRCVSYNYQVKINQNDICEINDQTKSTKPTDYQPKPGVTYYELMSDIGTVSQAVLVSTSCKEVQSLGGTDDGEYSIKLSESSIVSVYCDQTTDGGGWTVIQRRQSPYLVSFNRGWVEYQGGFGNVSSDFWLGNENIHLLSHPTPVKIRFELEASGGQQGYAEYENFTISESSDNYRINLSGYSGNLGNSFFSSHIWHTQNNMQFSTPDRDNDAYPGGQCEGNSVVTNVKTLMSCPGSEAYFTTETDHAVVGHVISACDVDNAIECGWKCLTDKRCVSYNYQVKINQNNICEINDQTKSTKPTDYQPKPGVTYYELMSDIGTVSQAVLVSTSCKEVQSLGGTDDGEYSIKLSESSIVSVYCDQTTDGGGWTVIQRRQSPYLVSFNRGWVEYQGGFGNVSSDFWLGNENIHLLSHPTPVKIRFELEASGGQQGYAEYENFTISGSSDNYRINLSGYSGNLGNSFFSSHSIWWTENNMQFSTPDKDNDANPGGQCADDSGWWYNYCGLINLNKPSHPDWNKWYQSSVIRSEMKIR</sequence>
<dbReference type="PANTHER" id="PTHR47221">
    <property type="entry name" value="FIBRINOGEN ALPHA CHAIN"/>
    <property type="match status" value="1"/>
</dbReference>
<evidence type="ECO:0000256" key="3">
    <source>
        <dbReference type="ARBA" id="ARBA00023157"/>
    </source>
</evidence>
<dbReference type="EMBL" id="JARQWQ010000051">
    <property type="protein sequence ID" value="KAK2557177.1"/>
    <property type="molecule type" value="Genomic_DNA"/>
</dbReference>
<dbReference type="SUPFAM" id="SSF57414">
    <property type="entry name" value="Hairpin loop containing domain-like"/>
    <property type="match status" value="2"/>
</dbReference>
<proteinExistence type="predicted"/>
<comment type="caution">
    <text evidence="6">The sequence shown here is derived from an EMBL/GenBank/DDBJ whole genome shotgun (WGS) entry which is preliminary data.</text>
</comment>
<feature type="domain" description="Fibrinogen C-terminal" evidence="5">
    <location>
        <begin position="354"/>
        <end position="563"/>
    </location>
</feature>
<comment type="subcellular location">
    <subcellularLocation>
        <location evidence="1">Secreted</location>
    </subcellularLocation>
</comment>
<dbReference type="InterPro" id="IPR002181">
    <property type="entry name" value="Fibrinogen_a/b/g_C_dom"/>
</dbReference>
<gene>
    <name evidence="6" type="ORF">P5673_020658</name>
</gene>
<reference evidence="6" key="2">
    <citation type="journal article" date="2023" name="Science">
        <title>Genomic signatures of disease resistance in endangered staghorn corals.</title>
        <authorList>
            <person name="Vollmer S.V."/>
            <person name="Selwyn J.D."/>
            <person name="Despard B.A."/>
            <person name="Roesel C.L."/>
        </authorList>
    </citation>
    <scope>NUCLEOTIDE SEQUENCE</scope>
    <source>
        <strain evidence="6">K2</strain>
    </source>
</reference>
<dbReference type="PROSITE" id="PS51406">
    <property type="entry name" value="FIBRINOGEN_C_2"/>
    <property type="match status" value="2"/>
</dbReference>
<evidence type="ECO:0000313" key="7">
    <source>
        <dbReference type="Proteomes" id="UP001249851"/>
    </source>
</evidence>